<reference evidence="2 3" key="1">
    <citation type="submission" date="2016-12" db="EMBL/GenBank/DDBJ databases">
        <authorList>
            <person name="Song W.-J."/>
            <person name="Kurnit D.M."/>
        </authorList>
    </citation>
    <scope>NUCLEOTIDE SEQUENCE [LARGE SCALE GENOMIC DNA]</scope>
    <source>
        <strain evidence="2 3">DSM 19599</strain>
    </source>
</reference>
<proteinExistence type="predicted"/>
<dbReference type="STRING" id="1123029.SAMN02745172_03837"/>
<protein>
    <submittedName>
        <fullName evidence="2">Methyltransferase domain-containing protein</fullName>
    </submittedName>
</protein>
<organism evidence="2 3">
    <name type="scientific">Pseudoxanthobacter soli DSM 19599</name>
    <dbReference type="NCBI Taxonomy" id="1123029"/>
    <lineage>
        <taxon>Bacteria</taxon>
        <taxon>Pseudomonadati</taxon>
        <taxon>Pseudomonadota</taxon>
        <taxon>Alphaproteobacteria</taxon>
        <taxon>Hyphomicrobiales</taxon>
        <taxon>Segnochrobactraceae</taxon>
        <taxon>Pseudoxanthobacter</taxon>
    </lineage>
</organism>
<evidence type="ECO:0000313" key="3">
    <source>
        <dbReference type="Proteomes" id="UP000186406"/>
    </source>
</evidence>
<dbReference type="Pfam" id="PF08241">
    <property type="entry name" value="Methyltransf_11"/>
    <property type="match status" value="1"/>
</dbReference>
<keyword evidence="2" id="KW-0489">Methyltransferase</keyword>
<sequence>MRRAHFEHLRPVCPACRMRQVDSPLSLGGEVVETDGRISAGELRCSEPGCGRSFPLIAGVPILVPEPDAWIAANAHLILMREDLHWSALDRIAAASGPDAGVSIVRQQQASYAFDHYGDLTASADDADGFPPEETGVRACLGAALDRLPAFSGPALDIGCAVGRTSFDLAAASDDGLVLGIDVNWPLLAIARHVIDSGRVHYPHRLVGMRYELHDFPVMFPGEERVDFWIADALALPFASDSFAVVTAFNVLDCVPDPARMLAEASRVSQAEGGVAISTPFDWASHATPPQSWLDGPAALDALVEALNQTAAREGRKVLNPSAPGVDIDWTVRLHDRATMSYRTRLVTFKPH</sequence>
<dbReference type="GO" id="GO:0032259">
    <property type="term" value="P:methylation"/>
    <property type="evidence" value="ECO:0007669"/>
    <property type="project" value="UniProtKB-KW"/>
</dbReference>
<dbReference type="AlphaFoldDB" id="A0A1M7ZQH5"/>
<keyword evidence="2" id="KW-0808">Transferase</keyword>
<name>A0A1M7ZQH5_9HYPH</name>
<dbReference type="GO" id="GO:0008757">
    <property type="term" value="F:S-adenosylmethionine-dependent methyltransferase activity"/>
    <property type="evidence" value="ECO:0007669"/>
    <property type="project" value="InterPro"/>
</dbReference>
<dbReference type="OrthoDB" id="9808480at2"/>
<keyword evidence="3" id="KW-1185">Reference proteome</keyword>
<evidence type="ECO:0000313" key="2">
    <source>
        <dbReference type="EMBL" id="SHO67164.1"/>
    </source>
</evidence>
<dbReference type="EMBL" id="FRXO01000011">
    <property type="protein sequence ID" value="SHO67164.1"/>
    <property type="molecule type" value="Genomic_DNA"/>
</dbReference>
<dbReference type="PANTHER" id="PTHR45445:SF2">
    <property type="entry name" value="METHYLTRANSFERASE TYPE 11 DOMAIN-CONTAINING PROTEIN"/>
    <property type="match status" value="1"/>
</dbReference>
<feature type="domain" description="Methyltransferase type 11" evidence="1">
    <location>
        <begin position="156"/>
        <end position="275"/>
    </location>
</feature>
<dbReference type="SUPFAM" id="SSF53335">
    <property type="entry name" value="S-adenosyl-L-methionine-dependent methyltransferases"/>
    <property type="match status" value="1"/>
</dbReference>
<dbReference type="InterPro" id="IPR029063">
    <property type="entry name" value="SAM-dependent_MTases_sf"/>
</dbReference>
<dbReference type="Gene3D" id="3.40.50.150">
    <property type="entry name" value="Vaccinia Virus protein VP39"/>
    <property type="match status" value="1"/>
</dbReference>
<gene>
    <name evidence="2" type="ORF">SAMN02745172_03837</name>
</gene>
<dbReference type="CDD" id="cd02440">
    <property type="entry name" value="AdoMet_MTases"/>
    <property type="match status" value="1"/>
</dbReference>
<dbReference type="InterPro" id="IPR013216">
    <property type="entry name" value="Methyltransf_11"/>
</dbReference>
<dbReference type="PANTHER" id="PTHR45445">
    <property type="match status" value="1"/>
</dbReference>
<evidence type="ECO:0000259" key="1">
    <source>
        <dbReference type="Pfam" id="PF08241"/>
    </source>
</evidence>
<accession>A0A1M7ZQH5</accession>
<dbReference type="Proteomes" id="UP000186406">
    <property type="component" value="Unassembled WGS sequence"/>
</dbReference>
<dbReference type="RefSeq" id="WP_073631719.1">
    <property type="nucleotide sequence ID" value="NZ_FRXO01000011.1"/>
</dbReference>